<dbReference type="InterPro" id="IPR036259">
    <property type="entry name" value="MFS_trans_sf"/>
</dbReference>
<organism evidence="7 8">
    <name type="scientific">Georgenia faecalis</name>
    <dbReference type="NCBI Taxonomy" id="2483799"/>
    <lineage>
        <taxon>Bacteria</taxon>
        <taxon>Bacillati</taxon>
        <taxon>Actinomycetota</taxon>
        <taxon>Actinomycetes</taxon>
        <taxon>Micrococcales</taxon>
        <taxon>Bogoriellaceae</taxon>
        <taxon>Georgenia</taxon>
    </lineage>
</organism>
<gene>
    <name evidence="7" type="ORF">ACFO3F_13720</name>
</gene>
<feature type="transmembrane region" description="Helical" evidence="5">
    <location>
        <begin position="80"/>
        <end position="99"/>
    </location>
</feature>
<evidence type="ECO:0000256" key="1">
    <source>
        <dbReference type="ARBA" id="ARBA00004651"/>
    </source>
</evidence>
<comment type="subcellular location">
    <subcellularLocation>
        <location evidence="1">Cell membrane</location>
        <topology evidence="1">Multi-pass membrane protein</topology>
    </subcellularLocation>
</comment>
<dbReference type="SUPFAM" id="SSF103473">
    <property type="entry name" value="MFS general substrate transporter"/>
    <property type="match status" value="1"/>
</dbReference>
<keyword evidence="3 5" id="KW-1133">Transmembrane helix</keyword>
<evidence type="ECO:0000259" key="6">
    <source>
        <dbReference type="PROSITE" id="PS50850"/>
    </source>
</evidence>
<feature type="transmembrane region" description="Helical" evidence="5">
    <location>
        <begin position="170"/>
        <end position="192"/>
    </location>
</feature>
<dbReference type="Proteomes" id="UP001595955">
    <property type="component" value="Unassembled WGS sequence"/>
</dbReference>
<dbReference type="InterPro" id="IPR020846">
    <property type="entry name" value="MFS_dom"/>
</dbReference>
<sequence length="482" mass="49067">MTDRSPARDSRWPAFAVCLGAGFMTLLDVSIVNVALPSIEASLDASPSDLQWIVAGYTLAFGLVLVPAGRLGDTLGRRRMFLIGLTAFVLASAACGLVTSAPALAVVRLVQGAAAGVLNPQVVGLIQQLFRGPERGRAFGMFGAVVGISTAIGPLLGGALLAVAGEAEGWRAVFLVNVPVGAVLIPLAARLLPRDTRHGGRTPLDVVGLALLGVTVLGIMLPFVLATEGGGLDQAPWQLLAVAAVALVAFVAWERAFERRGRDPILSSALVRTPSFTLGATIGGLYFAGFTSIFLLVTLYLQQGLGLSPLAAGLVQTPFALLGGATAMIGGRLVTRYGRRLVVIGILTTIAGVAATDVAVLHVDGAAAPWVVAACLAIAGAGNGFVISPNSTLALEDVRVAQGGTAGATIQTLQRVGTSVGVAATTAVFFTTLAGAGADAAGYGEALAVGLRVTLGIIAVALVVAVLDSLRRRERPPVTLPR</sequence>
<feature type="transmembrane region" description="Helical" evidence="5">
    <location>
        <begin position="105"/>
        <end position="126"/>
    </location>
</feature>
<dbReference type="Gene3D" id="1.20.1720.10">
    <property type="entry name" value="Multidrug resistance protein D"/>
    <property type="match status" value="1"/>
</dbReference>
<feature type="transmembrane region" description="Helical" evidence="5">
    <location>
        <begin position="12"/>
        <end position="38"/>
    </location>
</feature>
<name>A0ABV9DBY9_9MICO</name>
<accession>A0ABV9DBY9</accession>
<dbReference type="CDD" id="cd17321">
    <property type="entry name" value="MFS_MMR_MDR_like"/>
    <property type="match status" value="1"/>
</dbReference>
<evidence type="ECO:0000256" key="4">
    <source>
        <dbReference type="ARBA" id="ARBA00023136"/>
    </source>
</evidence>
<dbReference type="InterPro" id="IPR011701">
    <property type="entry name" value="MFS"/>
</dbReference>
<protein>
    <submittedName>
        <fullName evidence="7">MFS transporter</fullName>
    </submittedName>
</protein>
<keyword evidence="4 5" id="KW-0472">Membrane</keyword>
<evidence type="ECO:0000313" key="7">
    <source>
        <dbReference type="EMBL" id="MFC4556306.1"/>
    </source>
</evidence>
<dbReference type="Gene3D" id="1.20.1250.20">
    <property type="entry name" value="MFS general substrate transporter like domains"/>
    <property type="match status" value="1"/>
</dbReference>
<feature type="transmembrane region" description="Helical" evidence="5">
    <location>
        <begin position="50"/>
        <end position="68"/>
    </location>
</feature>
<keyword evidence="2 5" id="KW-0812">Transmembrane</keyword>
<dbReference type="EMBL" id="JBHSGF010000010">
    <property type="protein sequence ID" value="MFC4556306.1"/>
    <property type="molecule type" value="Genomic_DNA"/>
</dbReference>
<keyword evidence="8" id="KW-1185">Reference proteome</keyword>
<dbReference type="PROSITE" id="PS50850">
    <property type="entry name" value="MFS"/>
    <property type="match status" value="1"/>
</dbReference>
<feature type="transmembrane region" description="Helical" evidence="5">
    <location>
        <begin position="204"/>
        <end position="225"/>
    </location>
</feature>
<feature type="transmembrane region" description="Helical" evidence="5">
    <location>
        <begin position="420"/>
        <end position="443"/>
    </location>
</feature>
<dbReference type="RefSeq" id="WP_244925295.1">
    <property type="nucleotide sequence ID" value="NZ_CP033325.1"/>
</dbReference>
<feature type="transmembrane region" description="Helical" evidence="5">
    <location>
        <begin position="138"/>
        <end position="164"/>
    </location>
</feature>
<dbReference type="PANTHER" id="PTHR42718:SF39">
    <property type="entry name" value="ACTINORHODIN TRANSPORTER-RELATED"/>
    <property type="match status" value="1"/>
</dbReference>
<feature type="transmembrane region" description="Helical" evidence="5">
    <location>
        <begin position="278"/>
        <end position="301"/>
    </location>
</feature>
<dbReference type="PRINTS" id="PR01036">
    <property type="entry name" value="TCRTETB"/>
</dbReference>
<feature type="transmembrane region" description="Helical" evidence="5">
    <location>
        <begin position="449"/>
        <end position="467"/>
    </location>
</feature>
<evidence type="ECO:0000256" key="2">
    <source>
        <dbReference type="ARBA" id="ARBA00022692"/>
    </source>
</evidence>
<evidence type="ECO:0000256" key="5">
    <source>
        <dbReference type="SAM" id="Phobius"/>
    </source>
</evidence>
<dbReference type="Pfam" id="PF07690">
    <property type="entry name" value="MFS_1"/>
    <property type="match status" value="1"/>
</dbReference>
<feature type="transmembrane region" description="Helical" evidence="5">
    <location>
        <begin position="237"/>
        <end position="257"/>
    </location>
</feature>
<comment type="caution">
    <text evidence="7">The sequence shown here is derived from an EMBL/GenBank/DDBJ whole genome shotgun (WGS) entry which is preliminary data.</text>
</comment>
<feature type="transmembrane region" description="Helical" evidence="5">
    <location>
        <begin position="367"/>
        <end position="387"/>
    </location>
</feature>
<feature type="domain" description="Major facilitator superfamily (MFS) profile" evidence="6">
    <location>
        <begin position="14"/>
        <end position="471"/>
    </location>
</feature>
<reference evidence="8" key="1">
    <citation type="journal article" date="2019" name="Int. J. Syst. Evol. Microbiol.">
        <title>The Global Catalogue of Microorganisms (GCM) 10K type strain sequencing project: providing services to taxonomists for standard genome sequencing and annotation.</title>
        <authorList>
            <consortium name="The Broad Institute Genomics Platform"/>
            <consortium name="The Broad Institute Genome Sequencing Center for Infectious Disease"/>
            <person name="Wu L."/>
            <person name="Ma J."/>
        </authorList>
    </citation>
    <scope>NUCLEOTIDE SEQUENCE [LARGE SCALE GENOMIC DNA]</scope>
    <source>
        <strain evidence="8">JCM 3369</strain>
    </source>
</reference>
<dbReference type="PANTHER" id="PTHR42718">
    <property type="entry name" value="MAJOR FACILITATOR SUPERFAMILY MULTIDRUG TRANSPORTER MFSC"/>
    <property type="match status" value="1"/>
</dbReference>
<evidence type="ECO:0000313" key="8">
    <source>
        <dbReference type="Proteomes" id="UP001595955"/>
    </source>
</evidence>
<feature type="transmembrane region" description="Helical" evidence="5">
    <location>
        <begin position="307"/>
        <end position="329"/>
    </location>
</feature>
<feature type="transmembrane region" description="Helical" evidence="5">
    <location>
        <begin position="341"/>
        <end position="361"/>
    </location>
</feature>
<proteinExistence type="predicted"/>
<evidence type="ECO:0000256" key="3">
    <source>
        <dbReference type="ARBA" id="ARBA00022989"/>
    </source>
</evidence>